<dbReference type="GO" id="GO:0005829">
    <property type="term" value="C:cytosol"/>
    <property type="evidence" value="ECO:0007669"/>
    <property type="project" value="TreeGrafter"/>
</dbReference>
<dbReference type="GO" id="GO:0042147">
    <property type="term" value="P:retrograde transport, endosome to Golgi"/>
    <property type="evidence" value="ECO:0007669"/>
    <property type="project" value="TreeGrafter"/>
</dbReference>
<gene>
    <name evidence="1" type="ORF">HJG63_016691</name>
</gene>
<evidence type="ECO:0000313" key="2">
    <source>
        <dbReference type="Proteomes" id="UP000593571"/>
    </source>
</evidence>
<comment type="caution">
    <text evidence="1">The sequence shown here is derived from an EMBL/GenBank/DDBJ whole genome shotgun (WGS) entry which is preliminary data.</text>
</comment>
<dbReference type="GO" id="GO:0006886">
    <property type="term" value="P:intracellular protein transport"/>
    <property type="evidence" value="ECO:0007669"/>
    <property type="project" value="InterPro"/>
</dbReference>
<dbReference type="InterPro" id="IPR040096">
    <property type="entry name" value="Ric1"/>
</dbReference>
<accession>A0A7J8IQT1</accession>
<dbReference type="GO" id="GO:0000139">
    <property type="term" value="C:Golgi membrane"/>
    <property type="evidence" value="ECO:0007669"/>
    <property type="project" value="TreeGrafter"/>
</dbReference>
<dbReference type="PANTHER" id="PTHR22746:SF10">
    <property type="entry name" value="GUANINE NUCLEOTIDE EXCHANGE FACTOR SUBUNIT RIC1"/>
    <property type="match status" value="1"/>
</dbReference>
<dbReference type="Proteomes" id="UP000593571">
    <property type="component" value="Unassembled WGS sequence"/>
</dbReference>
<organism evidence="1 2">
    <name type="scientific">Rousettus aegyptiacus</name>
    <name type="common">Egyptian fruit bat</name>
    <name type="synonym">Pteropus aegyptiacus</name>
    <dbReference type="NCBI Taxonomy" id="9407"/>
    <lineage>
        <taxon>Eukaryota</taxon>
        <taxon>Metazoa</taxon>
        <taxon>Chordata</taxon>
        <taxon>Craniata</taxon>
        <taxon>Vertebrata</taxon>
        <taxon>Euteleostomi</taxon>
        <taxon>Mammalia</taxon>
        <taxon>Eutheria</taxon>
        <taxon>Laurasiatheria</taxon>
        <taxon>Chiroptera</taxon>
        <taxon>Yinpterochiroptera</taxon>
        <taxon>Pteropodoidea</taxon>
        <taxon>Pteropodidae</taxon>
        <taxon>Rousettinae</taxon>
        <taxon>Rousettus</taxon>
    </lineage>
</organism>
<dbReference type="AlphaFoldDB" id="A0A7J8IQT1"/>
<name>A0A7J8IQT1_ROUAE</name>
<reference evidence="1 2" key="1">
    <citation type="journal article" date="2020" name="Nature">
        <title>Six reference-quality genomes reveal evolution of bat adaptations.</title>
        <authorList>
            <person name="Jebb D."/>
            <person name="Huang Z."/>
            <person name="Pippel M."/>
            <person name="Hughes G.M."/>
            <person name="Lavrichenko K."/>
            <person name="Devanna P."/>
            <person name="Winkler S."/>
            <person name="Jermiin L.S."/>
            <person name="Skirmuntt E.C."/>
            <person name="Katzourakis A."/>
            <person name="Burkitt-Gray L."/>
            <person name="Ray D.A."/>
            <person name="Sullivan K.A.M."/>
            <person name="Roscito J.G."/>
            <person name="Kirilenko B.M."/>
            <person name="Davalos L.M."/>
            <person name="Corthals A.P."/>
            <person name="Power M.L."/>
            <person name="Jones G."/>
            <person name="Ransome R.D."/>
            <person name="Dechmann D.K.N."/>
            <person name="Locatelli A.G."/>
            <person name="Puechmaille S.J."/>
            <person name="Fedrigo O."/>
            <person name="Jarvis E.D."/>
            <person name="Hiller M."/>
            <person name="Vernes S.C."/>
            <person name="Myers E.W."/>
            <person name="Teeling E.C."/>
        </authorList>
    </citation>
    <scope>NUCLEOTIDE SEQUENCE [LARGE SCALE GENOMIC DNA]</scope>
    <source>
        <strain evidence="1">MRouAeg1</strain>
        <tissue evidence="1">Muscle</tissue>
    </source>
</reference>
<evidence type="ECO:0000313" key="1">
    <source>
        <dbReference type="EMBL" id="KAF6487046.1"/>
    </source>
</evidence>
<dbReference type="GO" id="GO:0034066">
    <property type="term" value="C:Ric1-Rgp1 guanyl-nucleotide exchange factor complex"/>
    <property type="evidence" value="ECO:0007669"/>
    <property type="project" value="InterPro"/>
</dbReference>
<proteinExistence type="predicted"/>
<protein>
    <submittedName>
        <fullName evidence="1">RIC1-like protein, RAB6A GEF complex partner 1</fullName>
    </submittedName>
</protein>
<dbReference type="EMBL" id="JACASE010000003">
    <property type="protein sequence ID" value="KAF6487046.1"/>
    <property type="molecule type" value="Genomic_DNA"/>
</dbReference>
<sequence length="114" mass="13073">MYFLSGWPKRLLCPLESLAEAPCHVQSDPQRTFFAVLAPARLSIWYSRPSVLIVTYKEPAKSSSQFGSYKEAEWRPDSKMIAVRQMATSCFFILHLQEGTNTFMNQCIPKEAHK</sequence>
<keyword evidence="2" id="KW-1185">Reference proteome</keyword>
<dbReference type="PANTHER" id="PTHR22746">
    <property type="entry name" value="RAB6A-GEF COMPLEX PARTNER PROTEIN 1"/>
    <property type="match status" value="1"/>
</dbReference>